<proteinExistence type="inferred from homology"/>
<protein>
    <recommendedName>
        <fullName evidence="2">ribonuclease H</fullName>
        <ecNumber evidence="2">3.1.26.4</ecNumber>
    </recommendedName>
</protein>
<name>A0A3M0L1F0_HIRRU</name>
<dbReference type="Gene3D" id="3.30.420.10">
    <property type="entry name" value="Ribonuclease H-like superfamily/Ribonuclease H"/>
    <property type="match status" value="2"/>
</dbReference>
<evidence type="ECO:0000256" key="1">
    <source>
        <dbReference type="ARBA" id="ARBA00010879"/>
    </source>
</evidence>
<comment type="caution">
    <text evidence="14">The sequence shown here is derived from an EMBL/GenBank/DDBJ whole genome shotgun (WGS) entry which is preliminary data.</text>
</comment>
<dbReference type="InterPro" id="IPR000477">
    <property type="entry name" value="RT_dom"/>
</dbReference>
<dbReference type="SUPFAM" id="SSF47943">
    <property type="entry name" value="Retrovirus capsid protein, N-terminal core domain"/>
    <property type="match status" value="1"/>
</dbReference>
<evidence type="ECO:0000256" key="9">
    <source>
        <dbReference type="ARBA" id="ARBA00022918"/>
    </source>
</evidence>
<dbReference type="STRING" id="333673.A0A3M0L1F0"/>
<dbReference type="Gene3D" id="2.30.30.850">
    <property type="match status" value="1"/>
</dbReference>
<dbReference type="GO" id="GO:0003964">
    <property type="term" value="F:RNA-directed DNA polymerase activity"/>
    <property type="evidence" value="ECO:0007669"/>
    <property type="project" value="UniProtKB-KW"/>
</dbReference>
<dbReference type="PROSITE" id="PS50878">
    <property type="entry name" value="RT_POL"/>
    <property type="match status" value="1"/>
</dbReference>
<dbReference type="Proteomes" id="UP000269221">
    <property type="component" value="Unassembled WGS sequence"/>
</dbReference>
<keyword evidence="7" id="KW-0378">Hydrolase</keyword>
<dbReference type="PROSITE" id="PS50994">
    <property type="entry name" value="INTEGRASE"/>
    <property type="match status" value="1"/>
</dbReference>
<dbReference type="PANTHER" id="PTHR41694:SF5">
    <property type="entry name" value="RIBONUCLEASE H"/>
    <property type="match status" value="1"/>
</dbReference>
<feature type="domain" description="Reverse transcriptase" evidence="11">
    <location>
        <begin position="539"/>
        <end position="728"/>
    </location>
</feature>
<accession>A0A3M0L1F0</accession>
<dbReference type="Gene3D" id="1.10.340.70">
    <property type="match status" value="1"/>
</dbReference>
<dbReference type="InterPro" id="IPR036397">
    <property type="entry name" value="RNaseH_sf"/>
</dbReference>
<dbReference type="Gene3D" id="3.10.10.10">
    <property type="entry name" value="HIV Type 1 Reverse Transcriptase, subunit A, domain 1"/>
    <property type="match status" value="1"/>
</dbReference>
<evidence type="ECO:0000256" key="2">
    <source>
        <dbReference type="ARBA" id="ARBA00012180"/>
    </source>
</evidence>
<keyword evidence="4" id="KW-0548">Nucleotidyltransferase</keyword>
<dbReference type="InterPro" id="IPR003036">
    <property type="entry name" value="Gag_P30"/>
</dbReference>
<evidence type="ECO:0000256" key="8">
    <source>
        <dbReference type="ARBA" id="ARBA00022842"/>
    </source>
</evidence>
<evidence type="ECO:0000259" key="11">
    <source>
        <dbReference type="PROSITE" id="PS50878"/>
    </source>
</evidence>
<dbReference type="CDD" id="cd09273">
    <property type="entry name" value="RNase_HI_RT_Bel"/>
    <property type="match status" value="1"/>
</dbReference>
<dbReference type="Pfam" id="PF18697">
    <property type="entry name" value="MLVIN_C"/>
    <property type="match status" value="1"/>
</dbReference>
<dbReference type="InterPro" id="IPR002156">
    <property type="entry name" value="RNaseH_domain"/>
</dbReference>
<dbReference type="SUPFAM" id="SSF53098">
    <property type="entry name" value="Ribonuclease H-like"/>
    <property type="match status" value="2"/>
</dbReference>
<dbReference type="InterPro" id="IPR008919">
    <property type="entry name" value="Retrov_capsid_N"/>
</dbReference>
<feature type="region of interest" description="Disordered" evidence="10">
    <location>
        <begin position="167"/>
        <end position="222"/>
    </location>
</feature>
<dbReference type="Pfam" id="PF02093">
    <property type="entry name" value="Gag_p30"/>
    <property type="match status" value="1"/>
</dbReference>
<evidence type="ECO:0000256" key="7">
    <source>
        <dbReference type="ARBA" id="ARBA00022801"/>
    </source>
</evidence>
<dbReference type="SUPFAM" id="SSF56672">
    <property type="entry name" value="DNA/RNA polymerases"/>
    <property type="match status" value="1"/>
</dbReference>
<evidence type="ECO:0000256" key="3">
    <source>
        <dbReference type="ARBA" id="ARBA00022679"/>
    </source>
</evidence>
<dbReference type="EMBL" id="QRBI01000100">
    <property type="protein sequence ID" value="RMC16830.1"/>
    <property type="molecule type" value="Genomic_DNA"/>
</dbReference>
<keyword evidence="8" id="KW-0460">Magnesium</keyword>
<dbReference type="GO" id="GO:0035613">
    <property type="term" value="F:RNA stem-loop binding"/>
    <property type="evidence" value="ECO:0007669"/>
    <property type="project" value="TreeGrafter"/>
</dbReference>
<dbReference type="OrthoDB" id="9906983at2759"/>
<feature type="domain" description="Integrase catalytic" evidence="13">
    <location>
        <begin position="1156"/>
        <end position="1313"/>
    </location>
</feature>
<reference evidence="14 15" key="1">
    <citation type="submission" date="2018-07" db="EMBL/GenBank/DDBJ databases">
        <title>A high quality draft genome assembly of the barn swallow (H. rustica rustica).</title>
        <authorList>
            <person name="Formenti G."/>
            <person name="Chiara M."/>
            <person name="Poveda L."/>
            <person name="Francoijs K.-J."/>
            <person name="Bonisoli-Alquati A."/>
            <person name="Canova L."/>
            <person name="Gianfranceschi L."/>
            <person name="Horner D.S."/>
            <person name="Saino N."/>
        </authorList>
    </citation>
    <scope>NUCLEOTIDE SEQUENCE [LARGE SCALE GENOMIC DNA]</scope>
    <source>
        <strain evidence="14">Chelidonia</strain>
        <tissue evidence="14">Blood</tissue>
    </source>
</reference>
<keyword evidence="3" id="KW-0808">Transferase</keyword>
<keyword evidence="15" id="KW-1185">Reference proteome</keyword>
<evidence type="ECO:0000259" key="12">
    <source>
        <dbReference type="PROSITE" id="PS50879"/>
    </source>
</evidence>
<evidence type="ECO:0000256" key="5">
    <source>
        <dbReference type="ARBA" id="ARBA00022722"/>
    </source>
</evidence>
<sequence length="1436" mass="165219">MVANALWGWLKRWKEANWQRGGKPIWAAKEWKDIAIRVGRLPVKVRQIDAHIPKSRANEEHRNNEQVDWAAKIEVSKIDLDWEHKGELFLARWAHDASGHQGRDATYKWARDRGVDLTLDSISQVIHDCETCAAIKQAKRVKPQCQEESDYASIWVETPGVFLFNLKEKPDSREDKKRGKREEEVPLVPPPYVPPQAPPLPDNENAQEQAEAPPRGPMTRQRARQQNLYPLREMPMGGPQAGIGFISVPLSSGDVRDFKKEMGNLLEDPLGVSERVDQFLGPNIYTWDELQSILGILFTSEEKNMIRRAGMRIWDAQHAQGPQADLKWPLQNPNWNHQNPEHRGHMQDLRTIIIQGIREAVPRGQNINKAFNERQKKEETPTEWLERLRKNLQLYSGIDPEAPVGQALLKTQFVAKSWEDIRKKLEKLDNWQERGLDELLREAQKVYVRREEESYKRQVRMMVTAVRESRRQETPRRDRVEDEQRINPEVWYTPESVGQMDIPPFTVTLKNPDIPVRIRQYPISLEGRMGLKPEIDRLVSKGLLESCMSPFNTPILPVKKPDGTYRLVHDLREISKRTVARFPVVANPYTLLSNLGPNNCWYSVIDLKDAFWACPLAESSRDYFAFEWEDPETHRRQQLRWTVLPQGFTESPNLFGQALEQILQDYKTRPGVTLVQYVDDLLLAGEREDDVRKESIKLLNFLGLKGLKVSKAKLQFVEEEVKYLGHYLSKGEKRIDPERVKDNGTAYGVLTQDWAGKKKPVGYLSKLLDPVSKGWPTCLQAVVACALLTEEAHKITFNSELKVLSPHNIRGILQQKADKWITDSRLLKYEGILLDSPKLTLEVMGLQNPAQFLYGEPDEKELAHNCMTTIEEQTKIRPDLEEEELETGERLFVDGSSRVTEGKRVPGHAIIGGPELEVIESGPLNKTWSAQACELYAVLRALERLKDKEGTIYTDSKYAFGVVHTFGKIWEERGLMNSQGKDLIHQELIKRVLIALRKPKKIAVVHLRGHQRGIDFRSRGNNAADQEAKKAALMIIRQKEKGGPVTESLDEEKAEYRFTKTEEQKLSQMGICKDQDGKWKLSDGREVLPKAIALEILHRIHEKTHWGTQAIVDQFRIKYMCIGIHNLAKQIVARCTTCLQVNKASFRKQPLGGRPLAQRPFANIQVDFTELPKVERVKYLLVIIDHLTHYVEAFPTTRATTQAVVKVLLENIIPRYGAPETIDSDRGPHFVSKILNETMESLGIKWEHHTPWHPQSSRWVERMNGEIKKQLTKLMIETKLSWTKCLPLALLNIRTQPRTDIGLSPFEMLYGMPYHVEKPLTHPSVRDQDINQYITALMTYREEMWKKGLIVQRPPLDIALHQIKPGDWVLIKTWKDTTLAPRWEGPYLVLLTTKTAIRTAEKGWTHASRIKGPVREPTTEWKVVSSPGNLKLRLKR</sequence>
<dbReference type="GO" id="GO:0015074">
    <property type="term" value="P:DNA integration"/>
    <property type="evidence" value="ECO:0007669"/>
    <property type="project" value="InterPro"/>
</dbReference>
<dbReference type="InterPro" id="IPR001584">
    <property type="entry name" value="Integrase_cat-core"/>
</dbReference>
<dbReference type="PANTHER" id="PTHR41694">
    <property type="entry name" value="ENDOGENOUS RETROVIRUS GROUP K MEMBER POL PROTEIN"/>
    <property type="match status" value="1"/>
</dbReference>
<evidence type="ECO:0000313" key="15">
    <source>
        <dbReference type="Proteomes" id="UP000269221"/>
    </source>
</evidence>
<evidence type="ECO:0000259" key="13">
    <source>
        <dbReference type="PROSITE" id="PS50994"/>
    </source>
</evidence>
<dbReference type="InterPro" id="IPR040643">
    <property type="entry name" value="MLVIN_C"/>
</dbReference>
<feature type="compositionally biased region" description="Pro residues" evidence="10">
    <location>
        <begin position="187"/>
        <end position="201"/>
    </location>
</feature>
<dbReference type="GO" id="GO:0019068">
    <property type="term" value="P:virion assembly"/>
    <property type="evidence" value="ECO:0007669"/>
    <property type="project" value="InterPro"/>
</dbReference>
<dbReference type="EC" id="3.1.26.4" evidence="2"/>
<dbReference type="Gene3D" id="3.10.20.370">
    <property type="match status" value="1"/>
</dbReference>
<evidence type="ECO:0000256" key="6">
    <source>
        <dbReference type="ARBA" id="ARBA00022759"/>
    </source>
</evidence>
<evidence type="ECO:0000256" key="10">
    <source>
        <dbReference type="SAM" id="MobiDB-lite"/>
    </source>
</evidence>
<evidence type="ECO:0000256" key="4">
    <source>
        <dbReference type="ARBA" id="ARBA00022695"/>
    </source>
</evidence>
<dbReference type="InterPro" id="IPR012337">
    <property type="entry name" value="RNaseH-like_sf"/>
</dbReference>
<gene>
    <name evidence="14" type="ORF">DUI87_06083</name>
</gene>
<dbReference type="PROSITE" id="PS50879">
    <property type="entry name" value="RNASE_H_1"/>
    <property type="match status" value="1"/>
</dbReference>
<keyword evidence="6" id="KW-0255">Endonuclease</keyword>
<dbReference type="Pfam" id="PF00665">
    <property type="entry name" value="rve"/>
    <property type="match status" value="1"/>
</dbReference>
<feature type="domain" description="RNase H type-1" evidence="12">
    <location>
        <begin position="885"/>
        <end position="1033"/>
    </location>
</feature>
<organism evidence="14 15">
    <name type="scientific">Hirundo rustica rustica</name>
    <dbReference type="NCBI Taxonomy" id="333673"/>
    <lineage>
        <taxon>Eukaryota</taxon>
        <taxon>Metazoa</taxon>
        <taxon>Chordata</taxon>
        <taxon>Craniata</taxon>
        <taxon>Vertebrata</taxon>
        <taxon>Euteleostomi</taxon>
        <taxon>Archelosauria</taxon>
        <taxon>Archosauria</taxon>
        <taxon>Dinosauria</taxon>
        <taxon>Saurischia</taxon>
        <taxon>Theropoda</taxon>
        <taxon>Coelurosauria</taxon>
        <taxon>Aves</taxon>
        <taxon>Neognathae</taxon>
        <taxon>Neoaves</taxon>
        <taxon>Telluraves</taxon>
        <taxon>Australaves</taxon>
        <taxon>Passeriformes</taxon>
        <taxon>Sylvioidea</taxon>
        <taxon>Hirundinidae</taxon>
        <taxon>Hirundo</taxon>
    </lineage>
</organism>
<comment type="similarity">
    <text evidence="1">Belongs to the beta type-B retroviral polymerase family. HERV class-II K(HML-2) pol subfamily.</text>
</comment>
<keyword evidence="5" id="KW-0540">Nuclease</keyword>
<dbReference type="GO" id="GO:0004523">
    <property type="term" value="F:RNA-DNA hybrid ribonuclease activity"/>
    <property type="evidence" value="ECO:0007669"/>
    <property type="project" value="UniProtKB-EC"/>
</dbReference>
<dbReference type="Gene3D" id="1.10.375.10">
    <property type="entry name" value="Human Immunodeficiency Virus Type 1 Capsid Protein"/>
    <property type="match status" value="1"/>
</dbReference>
<feature type="compositionally biased region" description="Basic and acidic residues" evidence="10">
    <location>
        <begin position="167"/>
        <end position="184"/>
    </location>
</feature>
<keyword evidence="9" id="KW-0695">RNA-directed DNA polymerase</keyword>
<dbReference type="InterPro" id="IPR043128">
    <property type="entry name" value="Rev_trsase/Diguanyl_cyclase"/>
</dbReference>
<dbReference type="Pfam" id="PF17921">
    <property type="entry name" value="Integrase_H2C2"/>
    <property type="match status" value="1"/>
</dbReference>
<dbReference type="Pfam" id="PF00078">
    <property type="entry name" value="RVT_1"/>
    <property type="match status" value="1"/>
</dbReference>
<dbReference type="Pfam" id="PF00075">
    <property type="entry name" value="RNase_H"/>
    <property type="match status" value="1"/>
</dbReference>
<evidence type="ECO:0000313" key="14">
    <source>
        <dbReference type="EMBL" id="RMC16830.1"/>
    </source>
</evidence>
<dbReference type="Gene3D" id="3.30.70.270">
    <property type="match status" value="1"/>
</dbReference>
<dbReference type="InterPro" id="IPR041588">
    <property type="entry name" value="Integrase_H2C2"/>
</dbReference>
<dbReference type="InterPro" id="IPR043502">
    <property type="entry name" value="DNA/RNA_pol_sf"/>
</dbReference>